<dbReference type="InterPro" id="IPR001763">
    <property type="entry name" value="Rhodanese-like_dom"/>
</dbReference>
<organism evidence="2 3">
    <name type="scientific">Turicibacter faecis</name>
    <dbReference type="NCBI Taxonomy" id="2963365"/>
    <lineage>
        <taxon>Bacteria</taxon>
        <taxon>Bacillati</taxon>
        <taxon>Bacillota</taxon>
        <taxon>Erysipelotrichia</taxon>
        <taxon>Erysipelotrichales</taxon>
        <taxon>Turicibacteraceae</taxon>
        <taxon>Turicibacter</taxon>
    </lineage>
</organism>
<sequence length="131" mass="15340">MTFSKINRLTLLLFFFLFSFTPVEYRDISANAHQNQGILYLSKAEAEKMANDTRNNLLVDVRNHAEYLQFHLDHAINIPMSELNEHLNELEPYKEKNIIIYCQKGTRSKYVAQQLNSLGYKHLYVIMNGVN</sequence>
<dbReference type="Proteomes" id="UP001432099">
    <property type="component" value="Chromosome"/>
</dbReference>
<proteinExistence type="predicted"/>
<dbReference type="EMBL" id="AP028127">
    <property type="protein sequence ID" value="BEH90172.1"/>
    <property type="molecule type" value="Genomic_DNA"/>
</dbReference>
<evidence type="ECO:0000313" key="2">
    <source>
        <dbReference type="EMBL" id="BEH90172.1"/>
    </source>
</evidence>
<evidence type="ECO:0000313" key="3">
    <source>
        <dbReference type="Proteomes" id="UP001432099"/>
    </source>
</evidence>
<dbReference type="InterPro" id="IPR036873">
    <property type="entry name" value="Rhodanese-like_dom_sf"/>
</dbReference>
<accession>A0ABM8IFZ3</accession>
<dbReference type="Gene3D" id="3.40.250.10">
    <property type="entry name" value="Rhodanese-like domain"/>
    <property type="match status" value="1"/>
</dbReference>
<dbReference type="Pfam" id="PF00581">
    <property type="entry name" value="Rhodanese"/>
    <property type="match status" value="1"/>
</dbReference>
<reference evidence="2" key="1">
    <citation type="journal article" date="2024" name="Int. J. Syst. Evol. Microbiol.">
        <title>Turicibacter faecis sp. nov., isolated from faeces of heart failure mouse model.</title>
        <authorList>
            <person name="Imamura Y."/>
            <person name="Motooka D."/>
            <person name="Nakajima Y."/>
            <person name="Ito S."/>
            <person name="Kitakaze M."/>
            <person name="Iida T."/>
            <person name="Nakamura S."/>
        </authorList>
    </citation>
    <scope>NUCLEOTIDE SEQUENCE</scope>
    <source>
        <strain evidence="2">TC023</strain>
    </source>
</reference>
<keyword evidence="3" id="KW-1185">Reference proteome</keyword>
<dbReference type="SMART" id="SM00450">
    <property type="entry name" value="RHOD"/>
    <property type="match status" value="1"/>
</dbReference>
<gene>
    <name evidence="2" type="ORF">T23_02740</name>
</gene>
<dbReference type="PANTHER" id="PTHR43031:SF1">
    <property type="entry name" value="PYRIDINE NUCLEOTIDE-DISULPHIDE OXIDOREDUCTASE"/>
    <property type="match status" value="1"/>
</dbReference>
<dbReference type="InterPro" id="IPR050229">
    <property type="entry name" value="GlpE_sulfurtransferase"/>
</dbReference>
<dbReference type="SUPFAM" id="SSF52821">
    <property type="entry name" value="Rhodanese/Cell cycle control phosphatase"/>
    <property type="match status" value="1"/>
</dbReference>
<feature type="domain" description="Rhodanese" evidence="1">
    <location>
        <begin position="52"/>
        <end position="129"/>
    </location>
</feature>
<dbReference type="RefSeq" id="WP_161831824.1">
    <property type="nucleotide sequence ID" value="NZ_AP028127.1"/>
</dbReference>
<name>A0ABM8IFZ3_9FIRM</name>
<dbReference type="CDD" id="cd00158">
    <property type="entry name" value="RHOD"/>
    <property type="match status" value="1"/>
</dbReference>
<evidence type="ECO:0000259" key="1">
    <source>
        <dbReference type="PROSITE" id="PS50206"/>
    </source>
</evidence>
<protein>
    <recommendedName>
        <fullName evidence="1">Rhodanese domain-containing protein</fullName>
    </recommendedName>
</protein>
<dbReference type="PROSITE" id="PS50206">
    <property type="entry name" value="RHODANESE_3"/>
    <property type="match status" value="1"/>
</dbReference>
<dbReference type="PANTHER" id="PTHR43031">
    <property type="entry name" value="FAD-DEPENDENT OXIDOREDUCTASE"/>
    <property type="match status" value="1"/>
</dbReference>